<dbReference type="RefSeq" id="WP_368498381.1">
    <property type="nucleotide sequence ID" value="NZ_CP162511.1"/>
</dbReference>
<evidence type="ECO:0000259" key="5">
    <source>
        <dbReference type="Pfam" id="PF13407"/>
    </source>
</evidence>
<reference evidence="6" key="1">
    <citation type="submission" date="2024-05" db="EMBL/GenBank/DDBJ databases">
        <title>Herbiconiux sp. A18JL235.</title>
        <authorList>
            <person name="Zhang G."/>
        </authorList>
    </citation>
    <scope>NUCLEOTIDE SEQUENCE</scope>
    <source>
        <strain evidence="6">A18JL235</strain>
    </source>
</reference>
<dbReference type="EMBL" id="CP162511">
    <property type="protein sequence ID" value="XDI05992.1"/>
    <property type="molecule type" value="Genomic_DNA"/>
</dbReference>
<dbReference type="PANTHER" id="PTHR46847">
    <property type="entry name" value="D-ALLOSE-BINDING PERIPLASMIC PROTEIN-RELATED"/>
    <property type="match status" value="1"/>
</dbReference>
<dbReference type="GO" id="GO:0030246">
    <property type="term" value="F:carbohydrate binding"/>
    <property type="evidence" value="ECO:0007669"/>
    <property type="project" value="UniProtKB-ARBA"/>
</dbReference>
<dbReference type="Gene3D" id="3.40.50.2300">
    <property type="match status" value="2"/>
</dbReference>
<proteinExistence type="inferred from homology"/>
<feature type="domain" description="Periplasmic binding protein" evidence="5">
    <location>
        <begin position="47"/>
        <end position="317"/>
    </location>
</feature>
<dbReference type="CDD" id="cd01536">
    <property type="entry name" value="PBP1_ABC_sugar_binding-like"/>
    <property type="match status" value="1"/>
</dbReference>
<keyword evidence="3 4" id="KW-0732">Signal</keyword>
<evidence type="ECO:0000256" key="1">
    <source>
        <dbReference type="ARBA" id="ARBA00004196"/>
    </source>
</evidence>
<protein>
    <submittedName>
        <fullName evidence="6">Sugar ABC transporter substrate-binding protein</fullName>
    </submittedName>
</protein>
<evidence type="ECO:0000256" key="2">
    <source>
        <dbReference type="ARBA" id="ARBA00007639"/>
    </source>
</evidence>
<feature type="chain" id="PRO_5044312219" evidence="4">
    <location>
        <begin position="17"/>
        <end position="374"/>
    </location>
</feature>
<name>A0AB39BHC8_9MICO</name>
<evidence type="ECO:0000256" key="3">
    <source>
        <dbReference type="ARBA" id="ARBA00022729"/>
    </source>
</evidence>
<dbReference type="InterPro" id="IPR025997">
    <property type="entry name" value="SBP_2_dom"/>
</dbReference>
<evidence type="ECO:0000256" key="4">
    <source>
        <dbReference type="SAM" id="SignalP"/>
    </source>
</evidence>
<dbReference type="PANTHER" id="PTHR46847:SF1">
    <property type="entry name" value="D-ALLOSE-BINDING PERIPLASMIC PROTEIN-RELATED"/>
    <property type="match status" value="1"/>
</dbReference>
<comment type="similarity">
    <text evidence="2">Belongs to the bacterial solute-binding protein 2 family.</text>
</comment>
<comment type="subcellular location">
    <subcellularLocation>
        <location evidence="1">Cell envelope</location>
    </subcellularLocation>
</comment>
<evidence type="ECO:0000313" key="6">
    <source>
        <dbReference type="EMBL" id="XDI05992.1"/>
    </source>
</evidence>
<dbReference type="GO" id="GO:0030313">
    <property type="term" value="C:cell envelope"/>
    <property type="evidence" value="ECO:0007669"/>
    <property type="project" value="UniProtKB-SubCell"/>
</dbReference>
<sequence>MAAAIGLTAVMGFGLAACSSDGTSAGAGSTSAAGEGTGSLNGDGKTIVMFMPSTATIYQSDEAASVKAEAEKLGYEVKIFENKTDQTEQDQQVQQFIATGEVPAAFVWWPSNSQAGINSSRLLSQIAPVFQVNQSVLPEGEDYITAYAGVRAYGIGETAGEMLKAAREDALAAGKQLHSEQGNLIEITFPAGYQSGIDRHDGMLAATEDEPFDLLASEPTAAGFDSQAAFDIASQVIPKFSSGGIDFVFAQNLSMAAGVVTALEQNGLTPGEDVWVIAGNDAGDKTPLKNGKVYSAVIQSPVVEGKLIIQTVAKYLASGEVTDEVVNLELEPAEPELTADPPAKTTYMPNPPIRLADIDGFEFWGLGYEQLGSQ</sequence>
<accession>A0AB39BHC8</accession>
<dbReference type="InterPro" id="IPR028082">
    <property type="entry name" value="Peripla_BP_I"/>
</dbReference>
<gene>
    <name evidence="6" type="ORF">ABFY20_02520</name>
</gene>
<dbReference type="Pfam" id="PF13407">
    <property type="entry name" value="Peripla_BP_4"/>
    <property type="match status" value="1"/>
</dbReference>
<organism evidence="6">
    <name type="scientific">Herbiconiux sp. A18JL235</name>
    <dbReference type="NCBI Taxonomy" id="3152363"/>
    <lineage>
        <taxon>Bacteria</taxon>
        <taxon>Bacillati</taxon>
        <taxon>Actinomycetota</taxon>
        <taxon>Actinomycetes</taxon>
        <taxon>Micrococcales</taxon>
        <taxon>Microbacteriaceae</taxon>
        <taxon>Herbiconiux</taxon>
    </lineage>
</organism>
<feature type="signal peptide" evidence="4">
    <location>
        <begin position="1"/>
        <end position="16"/>
    </location>
</feature>
<dbReference type="AlphaFoldDB" id="A0AB39BHC8"/>
<dbReference type="SUPFAM" id="SSF53822">
    <property type="entry name" value="Periplasmic binding protein-like I"/>
    <property type="match status" value="1"/>
</dbReference>